<keyword evidence="3" id="KW-1185">Reference proteome</keyword>
<dbReference type="RefSeq" id="WP_145069166.1">
    <property type="nucleotide sequence ID" value="NZ_CP036287.1"/>
</dbReference>
<feature type="region of interest" description="Disordered" evidence="1">
    <location>
        <begin position="49"/>
        <end position="86"/>
    </location>
</feature>
<dbReference type="SUPFAM" id="SSF49452">
    <property type="entry name" value="Starch-binding domain-like"/>
    <property type="match status" value="1"/>
</dbReference>
<protein>
    <submittedName>
        <fullName evidence="2">Nickel uptake substrate-specific transmembrane region</fullName>
    </submittedName>
</protein>
<dbReference type="AlphaFoldDB" id="A0A518BQU7"/>
<accession>A0A518BQU7</accession>
<dbReference type="InterPro" id="IPR013784">
    <property type="entry name" value="Carb-bd-like_fold"/>
</dbReference>
<sequence length="844" mass="90552">MRRILPPLALALIALVVLWKVTAAGGDAGAVPDARPATEARDLEVALASPRIEGPAAGTEPLASVEAARARVETPPPAATESPDPQQAALRGRFLTPDGAPAVGAAVSLHGWQSNPERVAEFGLPAEWSDPETTTDAEGRFELDFVPPGAYQFALGVHLDGFAPAGWRWSSLPPGDDRDLGTVTLEAGGSIRVSIERPDGSSAGDDWRVHGSNDGPRFGDREAARRSGEYDPRTQTWLITDLPGGAAEVAAYSEIANWIEQPGVVVRAGETVDCTLVYDGPDNASRIVVVVFTGPIHPVRPGSENVMLEGGALEERLRCEHTFGSQSHDFPDLEPGLYTVVIDDPRFERWERRGVRPGERVDAHLTGSCAIVVDVVDRETGAPVDDWSLDIRCEDVNFWPREFALVTKGGEPPADGRLGSLVPMSYTLALEAPGYPPMQLPVDDLAAGEERPVQFLLSKGGAVVGTVRSAAGDGLPGVPVELYRAEVTSPRVDWWSLWGHDHLERHRLGTTTTDDQGGFRLPTAQGGPLLLRAVGGVGLHGLVEFEHEAATESDPIEVEVPSGVHLTGRLLAPTGADFDGFVAWVGPVALMPDMDPAMLDPDIDAILVAEVDAQGRFDVGDFGVGDLDVLILNKDGGQILDRRVVPVAAAGEVMFEFDLRSRWPAVVDIEVRIGGEPAPRAQVYFESLDEQRPSSSPRVDLDGDGRDTVEIAAGRYRVVVNGRFDPFWVWRSQATFEFEPLGRSQVRIDVPAWRHTLAVVERDGGAPAVDTPLAVLRQEETGRVYRWSLTTDSEGGLDLLIPEGPLWLAKADADPVPKVGADLVGLTRVDWIASGPSPAVVEAP</sequence>
<proteinExistence type="predicted"/>
<keyword evidence="2" id="KW-0472">Membrane</keyword>
<dbReference type="Proteomes" id="UP000316921">
    <property type="component" value="Chromosome"/>
</dbReference>
<dbReference type="KEGG" id="pbap:Pla133_44680"/>
<name>A0A518BQU7_9BACT</name>
<reference evidence="2 3" key="1">
    <citation type="submission" date="2019-02" db="EMBL/GenBank/DDBJ databases">
        <title>Deep-cultivation of Planctomycetes and their phenomic and genomic characterization uncovers novel biology.</title>
        <authorList>
            <person name="Wiegand S."/>
            <person name="Jogler M."/>
            <person name="Boedeker C."/>
            <person name="Pinto D."/>
            <person name="Vollmers J."/>
            <person name="Rivas-Marin E."/>
            <person name="Kohn T."/>
            <person name="Peeters S.H."/>
            <person name="Heuer A."/>
            <person name="Rast P."/>
            <person name="Oberbeckmann S."/>
            <person name="Bunk B."/>
            <person name="Jeske O."/>
            <person name="Meyerdierks A."/>
            <person name="Storesund J.E."/>
            <person name="Kallscheuer N."/>
            <person name="Luecker S."/>
            <person name="Lage O.M."/>
            <person name="Pohl T."/>
            <person name="Merkel B.J."/>
            <person name="Hornburger P."/>
            <person name="Mueller R.-W."/>
            <person name="Bruemmer F."/>
            <person name="Labrenz M."/>
            <person name="Spormann A.M."/>
            <person name="Op den Camp H."/>
            <person name="Overmann J."/>
            <person name="Amann R."/>
            <person name="Jetten M.S.M."/>
            <person name="Mascher T."/>
            <person name="Medema M.H."/>
            <person name="Devos D.P."/>
            <person name="Kaster A.-K."/>
            <person name="Ovreas L."/>
            <person name="Rohde M."/>
            <person name="Galperin M.Y."/>
            <person name="Jogler C."/>
        </authorList>
    </citation>
    <scope>NUCLEOTIDE SEQUENCE [LARGE SCALE GENOMIC DNA]</scope>
    <source>
        <strain evidence="2 3">Pla133</strain>
    </source>
</reference>
<dbReference type="GO" id="GO:0030246">
    <property type="term" value="F:carbohydrate binding"/>
    <property type="evidence" value="ECO:0007669"/>
    <property type="project" value="InterPro"/>
</dbReference>
<evidence type="ECO:0000313" key="3">
    <source>
        <dbReference type="Proteomes" id="UP000316921"/>
    </source>
</evidence>
<evidence type="ECO:0000256" key="1">
    <source>
        <dbReference type="SAM" id="MobiDB-lite"/>
    </source>
</evidence>
<keyword evidence="2" id="KW-0812">Transmembrane</keyword>
<dbReference type="EMBL" id="CP036287">
    <property type="protein sequence ID" value="QDU69349.1"/>
    <property type="molecule type" value="Genomic_DNA"/>
</dbReference>
<evidence type="ECO:0000313" key="2">
    <source>
        <dbReference type="EMBL" id="QDU69349.1"/>
    </source>
</evidence>
<organism evidence="2 3">
    <name type="scientific">Engelhardtia mirabilis</name>
    <dbReference type="NCBI Taxonomy" id="2528011"/>
    <lineage>
        <taxon>Bacteria</taxon>
        <taxon>Pseudomonadati</taxon>
        <taxon>Planctomycetota</taxon>
        <taxon>Planctomycetia</taxon>
        <taxon>Planctomycetia incertae sedis</taxon>
        <taxon>Engelhardtia</taxon>
    </lineage>
</organism>
<gene>
    <name evidence="2" type="ORF">Pla133_44680</name>
</gene>
<feature type="region of interest" description="Disordered" evidence="1">
    <location>
        <begin position="194"/>
        <end position="229"/>
    </location>
</feature>